<reference evidence="2" key="1">
    <citation type="submission" date="2020-06" db="EMBL/GenBank/DDBJ databases">
        <authorList>
            <person name="Onetto C."/>
        </authorList>
    </citation>
    <scope>NUCLEOTIDE SEQUENCE</scope>
</reference>
<dbReference type="AlphaFoldDB" id="A0A9N8PJ66"/>
<name>A0A9N8PJ66_9PEZI</name>
<dbReference type="OrthoDB" id="3931447at2759"/>
<proteinExistence type="predicted"/>
<evidence type="ECO:0000256" key="1">
    <source>
        <dbReference type="SAM" id="MobiDB-lite"/>
    </source>
</evidence>
<evidence type="ECO:0000313" key="2">
    <source>
        <dbReference type="EMBL" id="CAD0095933.1"/>
    </source>
</evidence>
<feature type="compositionally biased region" description="Basic residues" evidence="1">
    <location>
        <begin position="1"/>
        <end position="11"/>
    </location>
</feature>
<evidence type="ECO:0008006" key="4">
    <source>
        <dbReference type="Google" id="ProtNLM"/>
    </source>
</evidence>
<gene>
    <name evidence="2" type="ORF">AWRI4233_LOCUS5378</name>
</gene>
<sequence>MASKLRVKGKGKQTSTRRAVEIQSNKRSIEQMSNGALPVQTLKRLVLLSPSLQVEALPRLSLPFLLLPPEVRLMIYNYVFDTDTVVTGPINKKTFTRIYTIDQPQSQHDLALLRTCRILHADVKKLVNPRSIVRNISAAAIVKYTYGACPEDDHRTREPELLRKIIKLSVRIDIQRKGNPKRYGTMDPNADSPLILTFLDEGGRQG</sequence>
<organism evidence="2 3">
    <name type="scientific">Aureobasidium mustum</name>
    <dbReference type="NCBI Taxonomy" id="2773714"/>
    <lineage>
        <taxon>Eukaryota</taxon>
        <taxon>Fungi</taxon>
        <taxon>Dikarya</taxon>
        <taxon>Ascomycota</taxon>
        <taxon>Pezizomycotina</taxon>
        <taxon>Dothideomycetes</taxon>
        <taxon>Dothideomycetidae</taxon>
        <taxon>Dothideales</taxon>
        <taxon>Saccotheciaceae</taxon>
        <taxon>Aureobasidium</taxon>
    </lineage>
</organism>
<dbReference type="EMBL" id="CAIJEO010000007">
    <property type="protein sequence ID" value="CAD0095933.1"/>
    <property type="molecule type" value="Genomic_DNA"/>
</dbReference>
<keyword evidence="3" id="KW-1185">Reference proteome</keyword>
<feature type="compositionally biased region" description="Polar residues" evidence="1">
    <location>
        <begin position="12"/>
        <end position="21"/>
    </location>
</feature>
<dbReference type="Proteomes" id="UP000714618">
    <property type="component" value="Unassembled WGS sequence"/>
</dbReference>
<accession>A0A9N8PJ66</accession>
<protein>
    <recommendedName>
        <fullName evidence="4">F-box domain-containing protein</fullName>
    </recommendedName>
</protein>
<comment type="caution">
    <text evidence="2">The sequence shown here is derived from an EMBL/GenBank/DDBJ whole genome shotgun (WGS) entry which is preliminary data.</text>
</comment>
<evidence type="ECO:0000313" key="3">
    <source>
        <dbReference type="Proteomes" id="UP000714618"/>
    </source>
</evidence>
<feature type="region of interest" description="Disordered" evidence="1">
    <location>
        <begin position="1"/>
        <end position="21"/>
    </location>
</feature>